<accession>A0A2R6AET7</accession>
<dbReference type="Pfam" id="PF01828">
    <property type="entry name" value="Peptidase_A4"/>
    <property type="match status" value="1"/>
</dbReference>
<dbReference type="GO" id="GO:0070007">
    <property type="term" value="F:glutamic-type endopeptidase activity"/>
    <property type="evidence" value="ECO:0007669"/>
    <property type="project" value="InterPro"/>
</dbReference>
<dbReference type="AlphaFoldDB" id="A0A2R6AET7"/>
<feature type="non-terminal residue" evidence="1">
    <location>
        <position position="258"/>
    </location>
</feature>
<comment type="caution">
    <text evidence="1">The sequence shown here is derived from an EMBL/GenBank/DDBJ whole genome shotgun (WGS) entry which is preliminary data.</text>
</comment>
<dbReference type="InterPro" id="IPR038656">
    <property type="entry name" value="Peptidase_G1_sf"/>
</dbReference>
<gene>
    <name evidence="1" type="ORF">B9Q00_11375</name>
</gene>
<evidence type="ECO:0000313" key="1">
    <source>
        <dbReference type="EMBL" id="PSN84890.1"/>
    </source>
</evidence>
<dbReference type="CDD" id="cd13426">
    <property type="entry name" value="Peptidase_G1"/>
    <property type="match status" value="1"/>
</dbReference>
<dbReference type="InterPro" id="IPR013320">
    <property type="entry name" value="ConA-like_dom_sf"/>
</dbReference>
<dbReference type="SUPFAM" id="SSF49899">
    <property type="entry name" value="Concanavalin A-like lectins/glucanases"/>
    <property type="match status" value="1"/>
</dbReference>
<organism evidence="1 2">
    <name type="scientific">Candidatus Marsarchaeota G1 archaeon OSP_C</name>
    <dbReference type="NCBI Taxonomy" id="1978154"/>
    <lineage>
        <taxon>Archaea</taxon>
        <taxon>Candidatus Marsarchaeota</taxon>
        <taxon>Candidatus Marsarchaeota group 1</taxon>
    </lineage>
</organism>
<reference evidence="1 2" key="1">
    <citation type="submission" date="2017-04" db="EMBL/GenBank/DDBJ databases">
        <title>Novel microbial lineages endemic to geothermal iron-oxide mats fill important gaps in the evolutionary history of Archaea.</title>
        <authorList>
            <person name="Jay Z.J."/>
            <person name="Beam J.P."/>
            <person name="Dlakic M."/>
            <person name="Rusch D.B."/>
            <person name="Kozubal M.A."/>
            <person name="Inskeep W.P."/>
        </authorList>
    </citation>
    <scope>NUCLEOTIDE SEQUENCE [LARGE SCALE GENOMIC DNA]</scope>
    <source>
        <strain evidence="1">OSP_C</strain>
    </source>
</reference>
<dbReference type="EMBL" id="NEXB01000167">
    <property type="protein sequence ID" value="PSN84890.1"/>
    <property type="molecule type" value="Genomic_DNA"/>
</dbReference>
<dbReference type="PANTHER" id="PTHR37536:SF1">
    <property type="entry name" value="ASPERGILLOPEPSIN, PUTAITVE (AFU_ORTHOLOGUE AFUA_7G01200)"/>
    <property type="match status" value="1"/>
</dbReference>
<sequence>MRTILCAFFVSCLFLASFTLFSFQPLGAPRIAYGSTQSLNWAGYAVVVRSGEVNAAYGSWIVPSLSCSKSTTYAAFWVGIDGYNDSTVEQTGVLGECAHGSAVYAAWYEFYPASPVYAPSSDVVKPGDTMYANVTYVSSSGCFVTVLKDITEGWSYKSPCTTVSGAARSSAEWITERPAIGGSLTTLANFGKAYYGLDYTSVSNTNVVVINGVTYTIGASPNYVAITMVNNKGATLATPSSLSTDGTSFYVSYTSSTA</sequence>
<dbReference type="PANTHER" id="PTHR37536">
    <property type="entry name" value="PUTATIVE (AFU_ORTHOLOGUE AFUA_3G02970)-RELATED"/>
    <property type="match status" value="1"/>
</dbReference>
<proteinExistence type="predicted"/>
<evidence type="ECO:0008006" key="3">
    <source>
        <dbReference type="Google" id="ProtNLM"/>
    </source>
</evidence>
<name>A0A2R6AET7_9ARCH</name>
<dbReference type="Proteomes" id="UP000241473">
    <property type="component" value="Unassembled WGS sequence"/>
</dbReference>
<evidence type="ECO:0000313" key="2">
    <source>
        <dbReference type="Proteomes" id="UP000241473"/>
    </source>
</evidence>
<dbReference type="InterPro" id="IPR000250">
    <property type="entry name" value="Peptidase_G1"/>
</dbReference>
<protein>
    <recommendedName>
        <fullName evidence="3">Peptidase A4</fullName>
    </recommendedName>
</protein>
<dbReference type="GO" id="GO:0006508">
    <property type="term" value="P:proteolysis"/>
    <property type="evidence" value="ECO:0007669"/>
    <property type="project" value="InterPro"/>
</dbReference>
<dbReference type="Gene3D" id="2.60.120.700">
    <property type="entry name" value="Peptidase G1"/>
    <property type="match status" value="1"/>
</dbReference>